<dbReference type="AlphaFoldDB" id="A0A5B8RIQ5"/>
<dbReference type="EMBL" id="MN079290">
    <property type="protein sequence ID" value="QEA07592.1"/>
    <property type="molecule type" value="Genomic_DNA"/>
</dbReference>
<sequence>MPVDDETGIGGDIHRGVTAQGKGTADLPVTEGQGIRAGQPGVAAAVGAQGTVHAGEADVDGRPRPADRAVGLERHRLAADVEIGDRAVEIAVRGVEVDAAVHDHAADAEVAVEPLQRHVPGGGDTAERPRDIQRQRGPVGIADRAIGGPEGNVAADGDRARRAVGHGDAVVGQEPGVIAHVDGPDTDVAERLDIGGAAGGDVEAASGVHVHGDGLVHDQGGDIAVIVVLDGHVTGCPRGAQGTDLLVGEAAVEQVLVIDAHGIGDLADAPAGLQGDVAAADVRGLVHGAAPARLQRNHVDGTAQLVVGPRGTVGELRDLAVGGLVVVIRLEGLEGAR</sequence>
<protein>
    <submittedName>
        <fullName evidence="2">Uncharacterized protein</fullName>
    </submittedName>
</protein>
<reference evidence="2" key="1">
    <citation type="submission" date="2019-06" db="EMBL/GenBank/DDBJ databases">
        <authorList>
            <person name="Murdoch R.W."/>
            <person name="Fathepure B."/>
        </authorList>
    </citation>
    <scope>NUCLEOTIDE SEQUENCE</scope>
</reference>
<gene>
    <name evidence="2" type="ORF">KBTEX_03950</name>
</gene>
<evidence type="ECO:0000256" key="1">
    <source>
        <dbReference type="SAM" id="MobiDB-lite"/>
    </source>
</evidence>
<accession>A0A5B8RIQ5</accession>
<name>A0A5B8RIQ5_9ZZZZ</name>
<evidence type="ECO:0000313" key="2">
    <source>
        <dbReference type="EMBL" id="QEA07592.1"/>
    </source>
</evidence>
<proteinExistence type="predicted"/>
<organism evidence="2">
    <name type="scientific">uncultured organism</name>
    <dbReference type="NCBI Taxonomy" id="155900"/>
    <lineage>
        <taxon>unclassified sequences</taxon>
        <taxon>environmental samples</taxon>
    </lineage>
</organism>
<feature type="region of interest" description="Disordered" evidence="1">
    <location>
        <begin position="1"/>
        <end position="24"/>
    </location>
</feature>